<dbReference type="Proteomes" id="UP000032266">
    <property type="component" value="Chromosome"/>
</dbReference>
<feature type="transmembrane region" description="Helical" evidence="7">
    <location>
        <begin position="164"/>
        <end position="184"/>
    </location>
</feature>
<keyword evidence="3" id="KW-1003">Cell membrane</keyword>
<evidence type="ECO:0000256" key="5">
    <source>
        <dbReference type="ARBA" id="ARBA00022989"/>
    </source>
</evidence>
<dbReference type="OrthoDB" id="9806302at2"/>
<feature type="transmembrane region" description="Helical" evidence="7">
    <location>
        <begin position="94"/>
        <end position="116"/>
    </location>
</feature>
<proteinExistence type="predicted"/>
<evidence type="ECO:0000256" key="3">
    <source>
        <dbReference type="ARBA" id="ARBA00022475"/>
    </source>
</evidence>
<dbReference type="PANTHER" id="PTHR42925:SF2">
    <property type="entry name" value="NA+ DRIVEN MULTIDRUG EFFLUX PUMP"/>
    <property type="match status" value="1"/>
</dbReference>
<dbReference type="GO" id="GO:0015297">
    <property type="term" value="F:antiporter activity"/>
    <property type="evidence" value="ECO:0007669"/>
    <property type="project" value="InterPro"/>
</dbReference>
<dbReference type="GO" id="GO:0042910">
    <property type="term" value="F:xenobiotic transmembrane transporter activity"/>
    <property type="evidence" value="ECO:0007669"/>
    <property type="project" value="InterPro"/>
</dbReference>
<protein>
    <submittedName>
        <fullName evidence="8">Na+-driven multidrug efflux pump</fullName>
    </submittedName>
</protein>
<feature type="transmembrane region" description="Helical" evidence="7">
    <location>
        <begin position="61"/>
        <end position="82"/>
    </location>
</feature>
<evidence type="ECO:0000256" key="4">
    <source>
        <dbReference type="ARBA" id="ARBA00022692"/>
    </source>
</evidence>
<feature type="transmembrane region" description="Helical" evidence="7">
    <location>
        <begin position="288"/>
        <end position="309"/>
    </location>
</feature>
<keyword evidence="2" id="KW-0813">Transport</keyword>
<reference evidence="8 9" key="1">
    <citation type="submission" date="2014-01" db="EMBL/GenBank/DDBJ databases">
        <title>Full genme sequencing of cellulolytic bacterium Gynuella sunshinyii YC6258T gen. nov., sp. nov.</title>
        <authorList>
            <person name="Khan H."/>
            <person name="Chung E.J."/>
            <person name="Chung Y.R."/>
        </authorList>
    </citation>
    <scope>NUCLEOTIDE SEQUENCE [LARGE SCALE GENOMIC DNA]</scope>
    <source>
        <strain evidence="8 9">YC6258</strain>
    </source>
</reference>
<feature type="transmembrane region" description="Helical" evidence="7">
    <location>
        <begin position="247"/>
        <end position="268"/>
    </location>
</feature>
<keyword evidence="6 7" id="KW-0472">Membrane</keyword>
<evidence type="ECO:0000313" key="9">
    <source>
        <dbReference type="Proteomes" id="UP000032266"/>
    </source>
</evidence>
<dbReference type="AlphaFoldDB" id="A0A0C5VPZ3"/>
<feature type="transmembrane region" description="Helical" evidence="7">
    <location>
        <begin position="136"/>
        <end position="157"/>
    </location>
</feature>
<dbReference type="KEGG" id="gsn:YC6258_04257"/>
<dbReference type="STRING" id="1445510.YC6258_04257"/>
<evidence type="ECO:0000256" key="6">
    <source>
        <dbReference type="ARBA" id="ARBA00023136"/>
    </source>
</evidence>
<dbReference type="Pfam" id="PF01554">
    <property type="entry name" value="MatE"/>
    <property type="match status" value="2"/>
</dbReference>
<evidence type="ECO:0000256" key="2">
    <source>
        <dbReference type="ARBA" id="ARBA00022448"/>
    </source>
</evidence>
<dbReference type="PATRIC" id="fig|1445510.3.peg.4225"/>
<feature type="transmembrane region" description="Helical" evidence="7">
    <location>
        <begin position="20"/>
        <end position="41"/>
    </location>
</feature>
<dbReference type="HOGENOM" id="CLU_012893_5_1_6"/>
<evidence type="ECO:0000313" key="8">
    <source>
        <dbReference type="EMBL" id="AJQ96291.1"/>
    </source>
</evidence>
<keyword evidence="4 7" id="KW-0812">Transmembrane</keyword>
<dbReference type="PIRSF" id="PIRSF006603">
    <property type="entry name" value="DinF"/>
    <property type="match status" value="1"/>
</dbReference>
<comment type="subcellular location">
    <subcellularLocation>
        <location evidence="1">Cell inner membrane</location>
        <topology evidence="1">Multi-pass membrane protein</topology>
    </subcellularLocation>
</comment>
<gene>
    <name evidence="8" type="ORF">YC6258_04257</name>
</gene>
<feature type="transmembrane region" description="Helical" evidence="7">
    <location>
        <begin position="395"/>
        <end position="418"/>
    </location>
</feature>
<dbReference type="InterPro" id="IPR047135">
    <property type="entry name" value="YsiQ"/>
</dbReference>
<keyword evidence="9" id="KW-1185">Reference proteome</keyword>
<organism evidence="8 9">
    <name type="scientific">Gynuella sunshinyii YC6258</name>
    <dbReference type="NCBI Taxonomy" id="1445510"/>
    <lineage>
        <taxon>Bacteria</taxon>
        <taxon>Pseudomonadati</taxon>
        <taxon>Pseudomonadota</taxon>
        <taxon>Gammaproteobacteria</taxon>
        <taxon>Oceanospirillales</taxon>
        <taxon>Saccharospirillaceae</taxon>
        <taxon>Gynuella</taxon>
    </lineage>
</organism>
<dbReference type="InterPro" id="IPR048279">
    <property type="entry name" value="MdtK-like"/>
</dbReference>
<name>A0A0C5VPZ3_9GAMM</name>
<dbReference type="GO" id="GO:0005886">
    <property type="term" value="C:plasma membrane"/>
    <property type="evidence" value="ECO:0007669"/>
    <property type="project" value="UniProtKB-SubCell"/>
</dbReference>
<dbReference type="InterPro" id="IPR002528">
    <property type="entry name" value="MATE_fam"/>
</dbReference>
<accession>A0A0C5VPZ3</accession>
<dbReference type="RefSeq" id="WP_044618336.1">
    <property type="nucleotide sequence ID" value="NZ_CP007142.1"/>
</dbReference>
<dbReference type="EMBL" id="CP007142">
    <property type="protein sequence ID" value="AJQ96291.1"/>
    <property type="molecule type" value="Genomic_DNA"/>
</dbReference>
<sequence length="468" mass="51173">MFIVAQWRAYKGFFSQLVQLALPVAIQTMLVSLLGMIDIFMVGTIGNEAVAAVGLGGKIHFVTVVIMASMATGSSVLIAQYWGTKNVQRAKSVVALALMTGIVLLTVLTALLLVFANDIFRFSNDDPVVARLGVDYILWSAPLLLLTHAIIIYEGALRSLNQTVLPLIMAAIAIGINVLLNYALIDGHFGLPAMGVSGAALATDIARTVQVILILGYLKFSKHPLHLQLADYVKSFDPLLIRKYWRLTWPLIVNFSLWAIGSFGYHWIAGRMGTTPLAVISLISPIEGLYHSIFMGMSAACSIMIGQSLGRSDFDTATKLAKFFVVVNPILSFMLGVVLILARGGIFAGFGHLDEATLALADHVFIIMGLLFWVKVMNMTLINGILRAGGDNRFCLFNDMLSMWVLGLPITAIAALVFGARYEIVYALIMVEEVNKAIFSFWRYRQGHWKRNLTLENEGSVAEVPAIA</sequence>
<keyword evidence="5 7" id="KW-1133">Transmembrane helix</keyword>
<evidence type="ECO:0000256" key="7">
    <source>
        <dbReference type="SAM" id="Phobius"/>
    </source>
</evidence>
<feature type="transmembrane region" description="Helical" evidence="7">
    <location>
        <begin position="330"/>
        <end position="350"/>
    </location>
</feature>
<dbReference type="PANTHER" id="PTHR42925">
    <property type="entry name" value="MULTIDRUG AND TOXIN EFFLUX PROTEIN MATE FAMILY"/>
    <property type="match status" value="1"/>
</dbReference>
<evidence type="ECO:0000256" key="1">
    <source>
        <dbReference type="ARBA" id="ARBA00004429"/>
    </source>
</evidence>
<dbReference type="NCBIfam" id="TIGR00797">
    <property type="entry name" value="matE"/>
    <property type="match status" value="1"/>
</dbReference>